<dbReference type="Proteomes" id="UP000030392">
    <property type="component" value="Unassembled WGS sequence"/>
</dbReference>
<feature type="compositionally biased region" description="Polar residues" evidence="1">
    <location>
        <begin position="215"/>
        <end position="225"/>
    </location>
</feature>
<keyword evidence="2" id="KW-1133">Transmembrane helix</keyword>
<keyword evidence="2" id="KW-0812">Transmembrane</keyword>
<organism evidence="3 4">
    <name type="scientific">Prochlorococcus marinus str. PAC1</name>
    <dbReference type="NCBI Taxonomy" id="59924"/>
    <lineage>
        <taxon>Bacteria</taxon>
        <taxon>Bacillati</taxon>
        <taxon>Cyanobacteriota</taxon>
        <taxon>Cyanophyceae</taxon>
        <taxon>Synechococcales</taxon>
        <taxon>Prochlorococcaceae</taxon>
        <taxon>Prochlorococcus</taxon>
    </lineage>
</organism>
<protein>
    <recommendedName>
        <fullName evidence="5">Ycf66-like protein</fullName>
    </recommendedName>
</protein>
<feature type="compositionally biased region" description="Polar residues" evidence="1">
    <location>
        <begin position="232"/>
        <end position="263"/>
    </location>
</feature>
<dbReference type="EMBL" id="JNAX01000005">
    <property type="protein sequence ID" value="KGG21791.1"/>
    <property type="molecule type" value="Genomic_DNA"/>
</dbReference>
<feature type="compositionally biased region" description="Basic and acidic residues" evidence="1">
    <location>
        <begin position="181"/>
        <end position="191"/>
    </location>
</feature>
<dbReference type="RefSeq" id="WP_036904830.1">
    <property type="nucleotide sequence ID" value="NZ_CP138967.1"/>
</dbReference>
<accession>A0A0A2C5Z7</accession>
<name>A0A0A2C5Z7_PROMR</name>
<sequence>MVNASLNWASIVGIVLAVCGAGLYFLRSFKPALARDYDVFFAAIGLLCGGILFFQGWRLDPILQFGQFLLAGTTVFFAYESVRLRGIATDQARRSSYFDDEPELPRSSRGGLSDADSDRNYDRFEESRPINRRFAGREDYQEEYSDDENYGRRPSRAAIPEQAVSRRPRNMSSSEINSRGAETDRRMERFNSESSSDRASSFGDRRTSRQETRQGTRPSSSGQTSSRRRNGAPSNLSQTSSSRLNSYNSTRPSPASNRPSKTNKNIEDAAFSSAEKGVRRASRRSAKNSGANAANERPSSKSSYSSSTRKSRPRDNSSRFDD</sequence>
<keyword evidence="2" id="KW-0472">Membrane</keyword>
<feature type="transmembrane region" description="Helical" evidence="2">
    <location>
        <begin position="6"/>
        <end position="26"/>
    </location>
</feature>
<feature type="compositionally biased region" description="Basic and acidic residues" evidence="1">
    <location>
        <begin position="313"/>
        <end position="322"/>
    </location>
</feature>
<dbReference type="AlphaFoldDB" id="A0A0A2C5Z7"/>
<feature type="compositionally biased region" description="Basic and acidic residues" evidence="1">
    <location>
        <begin position="116"/>
        <end position="139"/>
    </location>
</feature>
<evidence type="ECO:0000313" key="3">
    <source>
        <dbReference type="EMBL" id="KGG21791.1"/>
    </source>
</evidence>
<feature type="transmembrane region" description="Helical" evidence="2">
    <location>
        <begin position="38"/>
        <end position="56"/>
    </location>
</feature>
<evidence type="ECO:0000256" key="1">
    <source>
        <dbReference type="SAM" id="MobiDB-lite"/>
    </source>
</evidence>
<feature type="transmembrane region" description="Helical" evidence="2">
    <location>
        <begin position="62"/>
        <end position="79"/>
    </location>
</feature>
<comment type="caution">
    <text evidence="3">The sequence shown here is derived from an EMBL/GenBank/DDBJ whole genome shotgun (WGS) entry which is preliminary data.</text>
</comment>
<dbReference type="Pfam" id="PF07444">
    <property type="entry name" value="Ycf66_N"/>
    <property type="match status" value="1"/>
</dbReference>
<reference evidence="4" key="1">
    <citation type="journal article" date="2014" name="Sci. Data">
        <title>Genomes of diverse isolates of the marine cyanobacterium Prochlorococcus.</title>
        <authorList>
            <person name="Biller S."/>
            <person name="Berube P."/>
            <person name="Thompson J."/>
            <person name="Kelly L."/>
            <person name="Roggensack S."/>
            <person name="Awad L."/>
            <person name="Roache-Johnson K."/>
            <person name="Ding H."/>
            <person name="Giovannoni S.J."/>
            <person name="Moore L.R."/>
            <person name="Chisholm S.W."/>
        </authorList>
    </citation>
    <scope>NUCLEOTIDE SEQUENCE [LARGE SCALE GENOMIC DNA]</scope>
    <source>
        <strain evidence="4">PAC1</strain>
    </source>
</reference>
<evidence type="ECO:0008006" key="5">
    <source>
        <dbReference type="Google" id="ProtNLM"/>
    </source>
</evidence>
<proteinExistence type="predicted"/>
<evidence type="ECO:0000313" key="4">
    <source>
        <dbReference type="Proteomes" id="UP000030392"/>
    </source>
</evidence>
<dbReference type="InterPro" id="IPR010004">
    <property type="entry name" value="Uncharacterised_Ycf66"/>
</dbReference>
<feature type="compositionally biased region" description="Basic and acidic residues" evidence="1">
    <location>
        <begin position="203"/>
        <end position="214"/>
    </location>
</feature>
<feature type="region of interest" description="Disordered" evidence="1">
    <location>
        <begin position="96"/>
        <end position="322"/>
    </location>
</feature>
<evidence type="ECO:0000256" key="2">
    <source>
        <dbReference type="SAM" id="Phobius"/>
    </source>
</evidence>
<gene>
    <name evidence="3" type="ORF">EV03_0532</name>
</gene>